<dbReference type="SUPFAM" id="SSF52540">
    <property type="entry name" value="P-loop containing nucleoside triphosphate hydrolases"/>
    <property type="match status" value="1"/>
</dbReference>
<keyword evidence="3" id="KW-1185">Reference proteome</keyword>
<name>A0A1I4BEB1_9HYPH</name>
<proteinExistence type="predicted"/>
<dbReference type="AlphaFoldDB" id="A0A1I4BEB1"/>
<keyword evidence="2" id="KW-0547">Nucleotide-binding</keyword>
<dbReference type="EMBL" id="FOSL01000010">
    <property type="protein sequence ID" value="SFK66321.1"/>
    <property type="molecule type" value="Genomic_DNA"/>
</dbReference>
<dbReference type="OrthoDB" id="9780606at2"/>
<dbReference type="Proteomes" id="UP000323300">
    <property type="component" value="Unassembled WGS sequence"/>
</dbReference>
<dbReference type="InterPro" id="IPR027417">
    <property type="entry name" value="P-loop_NTPase"/>
</dbReference>
<keyword evidence="2" id="KW-0378">Hydrolase</keyword>
<keyword evidence="2" id="KW-0347">Helicase</keyword>
<dbReference type="Pfam" id="PF12705">
    <property type="entry name" value="PDDEXK_1"/>
    <property type="match status" value="1"/>
</dbReference>
<organism evidence="2 3">
    <name type="scientific">Neomesorhizobium albiziae</name>
    <dbReference type="NCBI Taxonomy" id="335020"/>
    <lineage>
        <taxon>Bacteria</taxon>
        <taxon>Pseudomonadati</taxon>
        <taxon>Pseudomonadota</taxon>
        <taxon>Alphaproteobacteria</taxon>
        <taxon>Hyphomicrobiales</taxon>
        <taxon>Phyllobacteriaceae</taxon>
        <taxon>Neomesorhizobium</taxon>
    </lineage>
</organism>
<gene>
    <name evidence="2" type="ORF">SAMN04488498_11041</name>
</gene>
<evidence type="ECO:0000313" key="2">
    <source>
        <dbReference type="EMBL" id="SFK66321.1"/>
    </source>
</evidence>
<dbReference type="RefSeq" id="WP_149761299.1">
    <property type="nucleotide sequence ID" value="NZ_BSPE01000007.1"/>
</dbReference>
<keyword evidence="2" id="KW-0067">ATP-binding</keyword>
<dbReference type="InterPro" id="IPR014153">
    <property type="entry name" value="Ds_break_AddB"/>
</dbReference>
<evidence type="ECO:0000313" key="3">
    <source>
        <dbReference type="Proteomes" id="UP000323300"/>
    </source>
</evidence>
<evidence type="ECO:0000259" key="1">
    <source>
        <dbReference type="Pfam" id="PF12705"/>
    </source>
</evidence>
<dbReference type="NCBIfam" id="TIGR02786">
    <property type="entry name" value="addB_alphas"/>
    <property type="match status" value="1"/>
</dbReference>
<dbReference type="GO" id="GO:0004386">
    <property type="term" value="F:helicase activity"/>
    <property type="evidence" value="ECO:0007669"/>
    <property type="project" value="UniProtKB-KW"/>
</dbReference>
<sequence length="1055" mass="113734">MHRFKVLERPLRVQQDARRSSVFSIPTGVPFLPTLAKALLSGELAPGFSFDGDPLKLAGATIFVPTRRAARELRGVFVDLHGGRSAILPTIRALGEFDEDEVLFEPGGGAALDIAPPIAAIDRLLLLAPLVRAWKKRLPAHVAALFAEEVVVPASAADSIWLARDLAALMDEIETEGSDWSRLGDLVSGDLASWWQVTLNFLEIVTAAWPELLRERDRSNPAAHRNALILAEAARLQRMPPAGPVIAAGSTGSVPATAELLSVIARLPNGAVVLPGLDRHLDDETWSVIADAAPEPSVLGHPQYGLAKLLRRFGLSRADVPEIAAAPQPLALRSGLVSEALRPAATTDGWIASRRAFPEAGIAAAFADVTLVEAANERDEAMAIAIALRRAIAPGDRSAALVTTDRNLARRVSAELLRFDIRADDSGGLPLARTAPATLLRLLTETVFRPGDPVAILALLKHPLLGLASDRATVRRAAEAIELVALRGGTGRPDIAGLGETFERRLRSLGADRHAPSWLSRLNARRSSEARQLLASLNRALEPLLAFRGVGQVNLPDIVRATVEALENIGRGAAGDLADLYAEDAGQKLAGFLRQVLSTTATLDFTAAEWPDVLAALIATEVVKPASGGDGRVSIWGALEARLQTVDTLVLGGLNEGSWPRRAEADRFMSRVMKAGIDLEPPERRIGLAAHDFWTAMGAEKVVLTRAARSGDAPAVPSRWLQRLLTFAGDDHARQLRARGDELLGWARALDKGAEKPFVKRPKPKPRLDARPKRFSVTEIETLRRDPYAVYARRILGLAPVEALVRDPGAAERGTLFHEIMHRFAQADVDAAGPDAASVLLDIGRTCFAEIALPVDVQAVWWPRFEALAGNILDWERGRADGVTGRRPEERAEALPVGETGATLSGRADRIDLRPAGMADILDYKTGSSPSRGQAHTLLAPQLALEGALLKRGAFKDIGPMLPAQLAFVRFKANGEVEEQSILEHDRKSKSAPELADDAWRRLEQLLAHYNNADSGYLSRALPFREGDMDGDYDHLARVLEWSAGAEDAEADGAE</sequence>
<dbReference type="InterPro" id="IPR038726">
    <property type="entry name" value="PDDEXK_AddAB-type"/>
</dbReference>
<accession>A0A1I4BEB1</accession>
<protein>
    <submittedName>
        <fullName evidence="2">ATP-dependent helicase/nuclease subunit B</fullName>
    </submittedName>
</protein>
<feature type="domain" description="PD-(D/E)XK endonuclease-like" evidence="1">
    <location>
        <begin position="774"/>
        <end position="1007"/>
    </location>
</feature>
<reference evidence="2 3" key="1">
    <citation type="submission" date="2016-10" db="EMBL/GenBank/DDBJ databases">
        <authorList>
            <person name="Varghese N."/>
            <person name="Submissions S."/>
        </authorList>
    </citation>
    <scope>NUCLEOTIDE SEQUENCE [LARGE SCALE GENOMIC DNA]</scope>
    <source>
        <strain evidence="2 3">DSM 21822</strain>
    </source>
</reference>